<sequence length="459" mass="53189">MNKACSSLFLSFLTISENEEFGRFYCYDGHDEPSSSDSTQIIYRASDNRKGGTSPRIGTLLLKEQPNCFCVSEEQRSRICNYCFREKSEGMKLSRCKACKYSHYCSMECYNADQHLVECKALQKHPQVTNSMRLMLKCFLSCKTVEDVEKIENLSPKQSMKDIEDLKQLAILFCDYVKELDLSISLIGHRKTDVDYLYLLFQKIQRNTFSICNDEMNVIGSGLYVHTSLFNHSCVPNCTVLFDSKKNIYVRVINSNIKAGEPLTINYVDLLDVTPNRQHKLDKQYHFTCQCPRCTSTVNSEERNTHVESMLEMANDFKQKNQLQEAINCYSRVVSKKKSSPKLFHDIYLGIALNALAHNYVELGEFEKAYHYAVESLPLLEQYYPEFYPILGLQYLMCAKLGAHLEEEKHHQARTQTTSSFTPNISSQWFQKAFPIFSKLFIHEDNTPFDVLRRNQITF</sequence>
<comment type="caution">
    <text evidence="2">The sequence shown here is derived from an EMBL/GenBank/DDBJ whole genome shotgun (WGS) entry which is preliminary data.</text>
</comment>
<dbReference type="Gene3D" id="2.170.270.10">
    <property type="entry name" value="SET domain"/>
    <property type="match status" value="1"/>
</dbReference>
<name>A0AA88H4D7_NAELO</name>
<proteinExistence type="predicted"/>
<dbReference type="AlphaFoldDB" id="A0AA88H4D7"/>
<organism evidence="2 3">
    <name type="scientific">Naegleria lovaniensis</name>
    <name type="common">Amoeba</name>
    <dbReference type="NCBI Taxonomy" id="51637"/>
    <lineage>
        <taxon>Eukaryota</taxon>
        <taxon>Discoba</taxon>
        <taxon>Heterolobosea</taxon>
        <taxon>Tetramitia</taxon>
        <taxon>Eutetramitia</taxon>
        <taxon>Vahlkampfiidae</taxon>
        <taxon>Naegleria</taxon>
    </lineage>
</organism>
<dbReference type="InterPro" id="IPR046341">
    <property type="entry name" value="SET_dom_sf"/>
</dbReference>
<feature type="domain" description="SET" evidence="1">
    <location>
        <begin position="167"/>
        <end position="268"/>
    </location>
</feature>
<dbReference type="PROSITE" id="PS50280">
    <property type="entry name" value="SET"/>
    <property type="match status" value="1"/>
</dbReference>
<dbReference type="InterPro" id="IPR050869">
    <property type="entry name" value="H3K4_H4K5_MeTrfase"/>
</dbReference>
<accession>A0AA88H4D7</accession>
<dbReference type="EMBL" id="PYSW02000004">
    <property type="protein sequence ID" value="KAG2392727.1"/>
    <property type="molecule type" value="Genomic_DNA"/>
</dbReference>
<dbReference type="SMART" id="SM00028">
    <property type="entry name" value="TPR"/>
    <property type="match status" value="2"/>
</dbReference>
<evidence type="ECO:0000313" key="3">
    <source>
        <dbReference type="Proteomes" id="UP000816034"/>
    </source>
</evidence>
<dbReference type="Gene3D" id="1.10.220.160">
    <property type="match status" value="1"/>
</dbReference>
<keyword evidence="3" id="KW-1185">Reference proteome</keyword>
<protein>
    <recommendedName>
        <fullName evidence="1">SET domain-containing protein</fullName>
    </recommendedName>
</protein>
<reference evidence="2 3" key="1">
    <citation type="journal article" date="2018" name="BMC Genomics">
        <title>The genome of Naegleria lovaniensis, the basis for a comparative approach to unravel pathogenicity factors of the human pathogenic amoeba N. fowleri.</title>
        <authorList>
            <person name="Liechti N."/>
            <person name="Schurch N."/>
            <person name="Bruggmann R."/>
            <person name="Wittwer M."/>
        </authorList>
    </citation>
    <scope>NUCLEOTIDE SEQUENCE [LARGE SCALE GENOMIC DNA]</scope>
    <source>
        <strain evidence="2 3">ATCC 30569</strain>
    </source>
</reference>
<dbReference type="Proteomes" id="UP000816034">
    <property type="component" value="Unassembled WGS sequence"/>
</dbReference>
<dbReference type="InterPro" id="IPR001214">
    <property type="entry name" value="SET_dom"/>
</dbReference>
<dbReference type="InterPro" id="IPR011990">
    <property type="entry name" value="TPR-like_helical_dom_sf"/>
</dbReference>
<gene>
    <name evidence="2" type="ORF">C9374_011452</name>
</gene>
<dbReference type="PANTHER" id="PTHR12197:SF251">
    <property type="entry name" value="EG:BACR7C10.4 PROTEIN"/>
    <property type="match status" value="1"/>
</dbReference>
<dbReference type="RefSeq" id="XP_044554621.1">
    <property type="nucleotide sequence ID" value="XM_044687109.1"/>
</dbReference>
<dbReference type="GeneID" id="68103906"/>
<dbReference type="Gene3D" id="6.10.140.2220">
    <property type="match status" value="1"/>
</dbReference>
<dbReference type="GO" id="GO:0005634">
    <property type="term" value="C:nucleus"/>
    <property type="evidence" value="ECO:0007669"/>
    <property type="project" value="TreeGrafter"/>
</dbReference>
<dbReference type="InterPro" id="IPR019734">
    <property type="entry name" value="TPR_rpt"/>
</dbReference>
<dbReference type="SUPFAM" id="SSF82199">
    <property type="entry name" value="SET domain"/>
    <property type="match status" value="2"/>
</dbReference>
<evidence type="ECO:0000259" key="1">
    <source>
        <dbReference type="PROSITE" id="PS50280"/>
    </source>
</evidence>
<dbReference type="Gene3D" id="1.25.40.10">
    <property type="entry name" value="Tetratricopeptide repeat domain"/>
    <property type="match status" value="1"/>
</dbReference>
<dbReference type="Pfam" id="PF00856">
    <property type="entry name" value="SET"/>
    <property type="match status" value="1"/>
</dbReference>
<dbReference type="SUPFAM" id="SSF48452">
    <property type="entry name" value="TPR-like"/>
    <property type="match status" value="1"/>
</dbReference>
<dbReference type="PANTHER" id="PTHR12197">
    <property type="entry name" value="HISTONE-LYSINE N-METHYLTRANSFERASE SMYD"/>
    <property type="match status" value="1"/>
</dbReference>
<evidence type="ECO:0000313" key="2">
    <source>
        <dbReference type="EMBL" id="KAG2392727.1"/>
    </source>
</evidence>